<accession>A0A081CJR1</accession>
<reference evidence="2" key="1">
    <citation type="journal article" date="2014" name="Genome Announc.">
        <title>Draft Genome Sequence of the Yeast Pseudozyma antarctica Type Strain JCM10317, a Producer of the Glycolipid Biosurfactants, Mannosylerythritol Lipids.</title>
        <authorList>
            <person name="Saika A."/>
            <person name="Koike H."/>
            <person name="Hori T."/>
            <person name="Fukuoka T."/>
            <person name="Sato S."/>
            <person name="Habe H."/>
            <person name="Kitamoto D."/>
            <person name="Morita T."/>
        </authorList>
    </citation>
    <scope>NUCLEOTIDE SEQUENCE [LARGE SCALE GENOMIC DNA]</scope>
    <source>
        <strain evidence="2">JCM 10317</strain>
    </source>
</reference>
<evidence type="ECO:0000313" key="2">
    <source>
        <dbReference type="Proteomes" id="UP000053758"/>
    </source>
</evidence>
<dbReference type="HOGENOM" id="CLU_855290_0_0_1"/>
<proteinExistence type="predicted"/>
<dbReference type="Proteomes" id="UP000053758">
    <property type="component" value="Unassembled WGS sequence"/>
</dbReference>
<name>A0A081CJR1_PSEA2</name>
<organism evidence="1 2">
    <name type="scientific">Pseudozyma antarctica</name>
    <name type="common">Yeast</name>
    <name type="synonym">Candida antarctica</name>
    <dbReference type="NCBI Taxonomy" id="84753"/>
    <lineage>
        <taxon>Eukaryota</taxon>
        <taxon>Fungi</taxon>
        <taxon>Dikarya</taxon>
        <taxon>Basidiomycota</taxon>
        <taxon>Ustilaginomycotina</taxon>
        <taxon>Ustilaginomycetes</taxon>
        <taxon>Ustilaginales</taxon>
        <taxon>Ustilaginaceae</taxon>
        <taxon>Moesziomyces</taxon>
    </lineage>
</organism>
<protein>
    <submittedName>
        <fullName evidence="1">Uncharacterized protein</fullName>
    </submittedName>
</protein>
<dbReference type="GeneID" id="26305993"/>
<gene>
    <name evidence="1" type="ORF">PAN0_015d5131</name>
</gene>
<dbReference type="OrthoDB" id="2554681at2759"/>
<evidence type="ECO:0000313" key="1">
    <source>
        <dbReference type="EMBL" id="GAK66907.1"/>
    </source>
</evidence>
<sequence length="325" mass="36064">MAATTAPESNCWTLESELGVAVRVSLSSIASADELSTEPKPDEFGHHLILTGAATSSHYPRFELSHEHLSAIARAMLEQIKSLRHGWLDIADLSTSSHTKLEQAALTLRLVPSTTFEHASYRHQTLVRLDWSDSRSDPPWPLSLLLQQTPLSTHLRDAVHRATSRIIVETLLTSSFSASLFHRWWRQRRVQVDPLIVTIAQSLSTLAHNAADPAKLAPVLTRLEAIDSSPATACLSTLLTRLDHTVFPAHESPSAYKRMAHQRPANPTPELDIADLPHSDDEAHWLPVESQQHTLGQIDLLSVDQHTNLGLDIVILPDEPDILEF</sequence>
<keyword evidence="2" id="KW-1185">Reference proteome</keyword>
<dbReference type="AlphaFoldDB" id="A0A081CJR1"/>
<dbReference type="EMBL" id="DF830082">
    <property type="protein sequence ID" value="GAK66907.1"/>
    <property type="molecule type" value="Genomic_DNA"/>
</dbReference>
<dbReference type="RefSeq" id="XP_014654927.1">
    <property type="nucleotide sequence ID" value="XM_014799441.1"/>
</dbReference>